<dbReference type="SUPFAM" id="SSF50978">
    <property type="entry name" value="WD40 repeat-like"/>
    <property type="match status" value="1"/>
</dbReference>
<feature type="domain" description="Secretion system C-terminal sorting" evidence="3">
    <location>
        <begin position="682"/>
        <end position="762"/>
    </location>
</feature>
<proteinExistence type="predicted"/>
<accession>A0A967ABW3</accession>
<comment type="caution">
    <text evidence="5">The sequence shown here is derived from an EMBL/GenBank/DDBJ whole genome shotgun (WGS) entry which is preliminary data.</text>
</comment>
<dbReference type="Pfam" id="PF18962">
    <property type="entry name" value="Por_Secre_tail"/>
    <property type="match status" value="1"/>
</dbReference>
<keyword evidence="1 2" id="KW-0732">Signal</keyword>
<dbReference type="Proteomes" id="UP000643701">
    <property type="component" value="Unassembled WGS sequence"/>
</dbReference>
<feature type="domain" description="PorZ N-terminal beta-propeller" evidence="4">
    <location>
        <begin position="48"/>
        <end position="205"/>
    </location>
</feature>
<organism evidence="5 6">
    <name type="scientific">Psychroflexus maritimus</name>
    <dbReference type="NCBI Taxonomy" id="2714865"/>
    <lineage>
        <taxon>Bacteria</taxon>
        <taxon>Pseudomonadati</taxon>
        <taxon>Bacteroidota</taxon>
        <taxon>Flavobacteriia</taxon>
        <taxon>Flavobacteriales</taxon>
        <taxon>Flavobacteriaceae</taxon>
        <taxon>Psychroflexus</taxon>
    </lineage>
</organism>
<reference evidence="5" key="1">
    <citation type="submission" date="2020-03" db="EMBL/GenBank/DDBJ databases">
        <title>Psychroflexus Maritimus sp. nov., isolate from marine sediment.</title>
        <authorList>
            <person name="Zhong Y.-L."/>
        </authorList>
    </citation>
    <scope>NUCLEOTIDE SEQUENCE</scope>
    <source>
        <strain evidence="5">C1</strain>
    </source>
</reference>
<evidence type="ECO:0000259" key="3">
    <source>
        <dbReference type="Pfam" id="PF18962"/>
    </source>
</evidence>
<dbReference type="EMBL" id="JAANAS010000037">
    <property type="protein sequence ID" value="NGZ89424.1"/>
    <property type="molecule type" value="Genomic_DNA"/>
</dbReference>
<evidence type="ECO:0000313" key="5">
    <source>
        <dbReference type="EMBL" id="NGZ89424.1"/>
    </source>
</evidence>
<dbReference type="InterPro" id="IPR015943">
    <property type="entry name" value="WD40/YVTN_repeat-like_dom_sf"/>
</dbReference>
<dbReference type="InterPro" id="IPR048954">
    <property type="entry name" value="PorZ_N"/>
</dbReference>
<evidence type="ECO:0000256" key="2">
    <source>
        <dbReference type="SAM" id="SignalP"/>
    </source>
</evidence>
<dbReference type="InterPro" id="IPR036322">
    <property type="entry name" value="WD40_repeat_dom_sf"/>
</dbReference>
<evidence type="ECO:0000256" key="1">
    <source>
        <dbReference type="ARBA" id="ARBA00022729"/>
    </source>
</evidence>
<name>A0A967ABW3_9FLAO</name>
<dbReference type="SUPFAM" id="SSF50998">
    <property type="entry name" value="Quinoprotein alcohol dehydrogenase-like"/>
    <property type="match status" value="1"/>
</dbReference>
<evidence type="ECO:0000313" key="6">
    <source>
        <dbReference type="Proteomes" id="UP000643701"/>
    </source>
</evidence>
<feature type="chain" id="PRO_5037329219" evidence="2">
    <location>
        <begin position="21"/>
        <end position="764"/>
    </location>
</feature>
<dbReference type="InterPro" id="IPR011047">
    <property type="entry name" value="Quinoprotein_ADH-like_sf"/>
</dbReference>
<dbReference type="InterPro" id="IPR026444">
    <property type="entry name" value="Secre_tail"/>
</dbReference>
<gene>
    <name evidence="5" type="ORF">G7034_04065</name>
</gene>
<dbReference type="RefSeq" id="WP_166399691.1">
    <property type="nucleotide sequence ID" value="NZ_JAANAS010000037.1"/>
</dbReference>
<keyword evidence="6" id="KW-1185">Reference proteome</keyword>
<protein>
    <submittedName>
        <fullName evidence="5">T9SS type A sorting domain-containing protein</fullName>
    </submittedName>
</protein>
<dbReference type="AlphaFoldDB" id="A0A967ABW3"/>
<sequence length="764" mass="85042">MRSKFIFLLVCLSISNSLIAQNQIERWNGYFSYRNIVDLSSDGNTLTAAASNSIFRHQIESETNEKITPIEGLSGENITAIHYSKDFQLTLIGYQNGLIQVIKDQNNQITNLVEITNRVVIPPNIRKINQFFEFENLVYIATDFGIVKFNLTNLEFDSTYYIGENAGFVKVNQSVINNNRIWAATDDGVFTANLNDNLINFANWNTIATSIFTHAFVFNNQAYVVRRFDGGIFTATPGFISSAFIMDEVITETQIVENNEQEKLWVATENKIFAYDENFNEELVFFGNENYQPTINTFNSINDELFIGDENEGLLKFNLPIVNDEFKRINPTGPLLNRIFNLDYFDGELWATFGEYDQFFNPFPLNARGLSVLKDENWINLSLEQLNNARVLVQATKKGESVFLSSYYDGLLELKNFELVNQLNGENSPIESASNSTNLDNRIGGSILTRDGSLYFTNALTNNPLKRINENGVMQNVSLGGDSSSFSVATIEKDNSDNIFIASRGGGLFAYQHSTGQSRRISNNTAGVDLPEANNNVTSAINTLEVDVSNRLWIGTTDGLRVMFNPGAAFSGSLSIIPIIITDSDGVAQQLLFRQTITDIKADGADNKWIATSDSGVFQVSPTGQEVLNHFTRSNSPLPSNAVNSIEIDPRSGEVFFGTINGLVSYQSFVTEAQEDLSNLRVFPNPVRPTYSGQVNIDGLSQNANVKITDIEGNLVFERTARGGSVRWDTTAFGKHAVASGVYLILVTNDEGQQTDVKKLMIIR</sequence>
<dbReference type="Pfam" id="PF21544">
    <property type="entry name" value="PorZ_N_b_propeller"/>
    <property type="match status" value="1"/>
</dbReference>
<feature type="signal peptide" evidence="2">
    <location>
        <begin position="1"/>
        <end position="20"/>
    </location>
</feature>
<evidence type="ECO:0000259" key="4">
    <source>
        <dbReference type="Pfam" id="PF21544"/>
    </source>
</evidence>
<dbReference type="Gene3D" id="2.130.10.10">
    <property type="entry name" value="YVTN repeat-like/Quinoprotein amine dehydrogenase"/>
    <property type="match status" value="4"/>
</dbReference>
<dbReference type="NCBIfam" id="TIGR04183">
    <property type="entry name" value="Por_Secre_tail"/>
    <property type="match status" value="1"/>
</dbReference>